<feature type="transmembrane region" description="Helical" evidence="2">
    <location>
        <begin position="3512"/>
        <end position="3534"/>
    </location>
</feature>
<feature type="transmembrane region" description="Helical" evidence="2">
    <location>
        <begin position="3060"/>
        <end position="3080"/>
    </location>
</feature>
<dbReference type="SMART" id="SM01411">
    <property type="entry name" value="Ephrin_rec_like"/>
    <property type="match status" value="5"/>
</dbReference>
<dbReference type="Pfam" id="PF01833">
    <property type="entry name" value="TIG"/>
    <property type="match status" value="7"/>
</dbReference>
<dbReference type="CDD" id="cd00185">
    <property type="entry name" value="TNFRSF"/>
    <property type="match status" value="1"/>
</dbReference>
<comment type="caution">
    <text evidence="4">The sequence shown here is derived from an EMBL/GenBank/DDBJ whole genome shotgun (WGS) entry which is preliminary data.</text>
</comment>
<reference evidence="4 5" key="1">
    <citation type="submission" date="2019-07" db="EMBL/GenBank/DDBJ databases">
        <title>Genomes of Cafeteria roenbergensis.</title>
        <authorList>
            <person name="Fischer M.G."/>
            <person name="Hackl T."/>
            <person name="Roman M."/>
        </authorList>
    </citation>
    <scope>NUCLEOTIDE SEQUENCE [LARGE SCALE GENOMIC DNA]</scope>
    <source>
        <strain evidence="4 5">RCC970-E3</strain>
    </source>
</reference>
<organism evidence="4 5">
    <name type="scientific">Cafeteria roenbergensis</name>
    <name type="common">Marine flagellate</name>
    <dbReference type="NCBI Taxonomy" id="33653"/>
    <lineage>
        <taxon>Eukaryota</taxon>
        <taxon>Sar</taxon>
        <taxon>Stramenopiles</taxon>
        <taxon>Bigyra</taxon>
        <taxon>Opalozoa</taxon>
        <taxon>Bicosoecida</taxon>
        <taxon>Cafeteriaceae</taxon>
        <taxon>Cafeteria</taxon>
    </lineage>
</organism>
<sequence>MRVTGIWPEVAADSGGAAIAVAGAHFEQDASTSCIVGGVLSAAVFVSPQELRCRVPPLQSMVAAGGAWPLGEANASSLVSVAIGEASALGTTEAARSPTMLRVIADSEVLSLVPSSGPARGGTLVTVVGTGFTANETVGCVFGDAGVAPAEFLNSTAVACQVPELSAVELQRLELLSRRDAAGPAGSDAFGRLLVGVAVTGPAGALSRTRAAFALETEAQPKSVFPAGGPLGGATAVRVSGRGFAGGASLACRFGSFTVPARRISEFLVECSSPPAASASDQGRLAKSSNGVVSVPVSVSNNGVDFAQASGLVFHYYPAPTGEGTVSSRPSVLPRASLVSGGSLLALQGRGFAVAAGLLGASAVRCRVGKAELPAALVDDGLVTCTAPPAWQAGLAAAGERAAVAVSLNGGADWHPLGAAAGESPDVDASVLFLEPAVVSSLTPPAGPPSAATRVRVLAGGSALSAHEAGLPFMCSAGDALASEAQVVAVDTAAGTLTLECVLPPRPARVSVGSVAAAKPSPVDLAPVRLSFTNGSDWGPATAHFAYVEPPTLESVWPPALGLGSSSPSSSLAGGAPGAALWALGRGFLPAMGASCLFYGPARNATKQAEDAPELASAFAGEAEQRQAVAAPPSLVLEGRVPATWVSASQLLCSMQNADFELRAGAWQVAVAYGDAAQGHGSIVSERAPWQVLDRVAVLSAAPQQGSPTGGVAVRIRASGPAVGAADAVCRFGVALVPAVMVVTAEGVGGAPRPRDRQLLDVWCVSPALALAAGDAAAAAAGSDSGSSGVAVELALSLDGGSSFSAAPSPGFTFAAPAALRWASPLSALSAAATPSMGGDGSVLTLRLFSPLVGFAGQGGSPSPAGESKLAAMRAAAASSFEGLAPELAAAAAAFAWNASSAAAALGSLPGPLPARPTCSIDGQIVPALYPGTPPSAQPDVDGDEANPLLYVDCMVPFRGQQAPAFGAGSLSVSSQQARRLTVSVATSVQGHHAPEALGFGVDAVQAPLAESVAPRLLPSGQATAVRVSGSGFANSGRLSCRVSMAAPDGSRVHSAFPAVWVSPTSIRCSVRPVGSASAPYGPALLSVSNDGLTFVGTTGAGPLRLTFATPPEVHAVSPPRGTVAGGTLVTVSGRGFGPGAQCVFGSVRVAAVLATRAEGESLSCLSPPGSAVGDVVQGAAIARVEVAMGEALVSASRLSFEWEEPASASLVVPFEGPVTGGSTVLVLGSGFSRPRLLSQREGVPAGAGAAAPASSADREDPGTACWCRFGSGEPVRARWLSDSALACTTPDSEASDGEGEVDVLVSTNGGGDWSSGAASFVFTPAPRVARVDPKLGPASRGGTLVTVRGSGFLNSAELACMFGDAQVPAYFVDERTLLCRTPPLAPGAVPVRVTTNGLDWSGPSATDSLRTAAVAAAAGLDAAAVAAWHAFTASEQARQGSDEAAAAFGTPSPLEQFDFGVDIASGAGLPGVPAFRYLPDESVWAARPARSLLQGGVPITVLGSGFVNSTSLECAFGELRVRAIFLTPTSIICPAPSRALVSPVAATTVALRVANNGVDFTRGHVSFEYVGSCPPGHYCAGRAILRAPNGTFAAGYGSTNFTLCEPGTFQPRTGQSACLPCPVGYFCPDHGLSAPRLCRAGMVCDSHGLRVPVKPCPAGHFCPPGTKSDDPLDFRLVAFRTHAVEAEAFAIAGPRQLLAPRLPGIYEGTDGLDVLETDEWQLLPEFGLLSLDATKRDWEFRLRPYPEDGFHLLEMPPPGFDRTGLRDLPHIYAERPHPCPLGYYCRTGAATNETANTARNFSAPQRCFSGFFCPRGSVTPEGQGPCPTGHYCPTPTEAFICPVGHYCPEVGNTRPLECYPGTYNPLTKRSNCTLCPPGHICPRWGMLEPEICPAGFVCVESGLPEPVLLCPPGFYCEAGSLTLNTSLSVPPDPMAPPYIADYLPGFDDLLPYGLPDQDYFPSGVLGTPGQTSHSVLDEWAVLTSGTDDVASPFSPAGQLLGFRPTERGRKLAGSQYGTIDDDMTAMRASVLASLVSGPAAPTFAAILAAPLKPIACMPGTFCLGGVASNRTLDWVPANGLEGARSPQTCTEGTFCRYATTTAAGTQPCFPGHYCYPGSTFPTEAPLGTFSSAGGSVAPTLCFPGTYAPLLAHSECRVCPAGYSCAGYGTYEPTICGVGTYRSLADSITCRLCPQGTYSQFTGLTDVSDCEPCPPGRVCGEERMTNLTRSTPCPDGHACGTATTKGKQFDHTCPAGHYCFEETSVDEQVDFVCEAGHYCPRATKGFLKTRNKCAVQYYCPEGTTEGFPAETKCPTGTTSKSGVTRLTDCEVTPVKVCDKDPNRRYYPTFEYTLNGDTEIIADGENEVEVLRHIDPVNQSSSVPFWRNDTIVVQRVCPSLAWVDAAQLFEDELGALRPGLLPPGGLANATLHAAAGRMLTVVGRNFLPGSGSGNSSEEVMPTMCSFTVISPESGVPEGTMVFTQAIVESQYRLYCSFPDFGLGRVTAATDILVNVSVLELGGEPAPTGPATQLLLSRTREGLNDTAYEAAELALCSATLEGEGPIVEEDLAPIDRWFSLRGLSMAHLTFDFRHLPEEFVYSEHFRVAISVIPSVCTDERCDAERVRIPNTPNNEHLLETSPCKHPIQLSPWFESSIVAKRTRLNVSILALEDVLFRVELHLLYGLFLPVAHHLANTSSVQIASPSLALNSFRLDSPPVRELAPWVSAQRRRVRDEHTFVAIFKREFLDSVSAPLNLPPRFQDLERGRVLPMFNVSTEADAAQVPWIADDLSDVSPGPEYWNPPAAGAQLLELIDKYREIFQETPTPTAAKPDVEYAFSRMLLPYLPYLSNCKGFDSYVPIFALTEGEECSLPPEGMSFEPPPERLDFPPFPHPDDIRVVDSLDFFQSPIADVCFQRLLCKFEENLPQKDVNPRWFEASGGTELFQILRNPTNLEGFFRNGLLLDEVEAQFGIDSFIPVSVDREAADSIQGECTRLCFPRVVRLEISYYQTNASVKRIIGATLVFDEFDRDTTLDRYVFEVLYYPLNYIELVVAFAFERNTFIFLFTIVGFLALAATIVYWAGHRLIARSTAARFKYGSFLKIVTTPPLFGVALAIVPIAIIVFGIYILMNGEKLLWPDKGPDDVWPLDAVVGHYMQSKVDPRLTQGYRRGRIGLCFLVMALYLLFVGSRIFVPRLVSKREREIERSRDQAAEEENTWTPTLWKRSHMLLTSILFALFLTVVVEFSFWEDYGTYIWYIIVALKVVAIFADITLGLILKEALLVAPLSTAMGIVQSMVTLGAADFADFLLAFAIEFGLAVAERVYIGPFLAAIINFVMASAGRAAKFFRSLIKLTRRKTLEEELLEEEKQATRVFKEKEREIEIEGQATVEPILDAFGSYANETVALLYSPILIAIFIFFRTETEIPNLYNIREQDMEYYLWFALIISAFQLCSDIFQLNVLEMFHQWQIFDYLTFTQYHFLQREARWIGMGEKLDECVEESLRTLNQMFFSSQFYFMNFLHASGIIFFIIGLEIIIRARYNFFGDPAALFLVPAILIACRIVRSLLTWFANRVGIWRMKNAGLAWHADLEQDEDDDGVPKLDDLEKMRGATHEQFIMNQKITSETFRYKFLDYNREWLVANLPKLLTPRTLRRSRPYLIAQFAKILGTVNDDISSDSSSDDDVTRRFGPVDVSPASRTLVRMWLNLARRRLRLKDVVRPWITRQPKEVQSELLACVDPLGDRFEKAHPNMEEFDQVAWKRFFEEQAYPFLQQQRDARAAKRRLQGATGGLDDDEDEADGPRFGAVFLRPAAKKMVTDWMREARARLRRRRGERVREDVSDDDEDEDDLPTAEWAKQPLNISSSTKALAARWLQLGRHSLYSGGGKARRAAAGLPVAPGRGGSRSRRK</sequence>
<feature type="region of interest" description="Disordered" evidence="1">
    <location>
        <begin position="3827"/>
        <end position="3848"/>
    </location>
</feature>
<accession>A0A5A8DEX9</accession>
<dbReference type="PROSITE" id="PS50940">
    <property type="entry name" value="CHIT_BIND_II"/>
    <property type="match status" value="1"/>
</dbReference>
<feature type="transmembrane region" description="Helical" evidence="2">
    <location>
        <begin position="3437"/>
        <end position="3459"/>
    </location>
</feature>
<dbReference type="InterPro" id="IPR002909">
    <property type="entry name" value="IPT_dom"/>
</dbReference>
<dbReference type="Gene3D" id="2.60.40.10">
    <property type="entry name" value="Immunoglobulins"/>
    <property type="match status" value="9"/>
</dbReference>
<dbReference type="Proteomes" id="UP000324907">
    <property type="component" value="Unassembled WGS sequence"/>
</dbReference>
<keyword evidence="2" id="KW-0472">Membrane</keyword>
<protein>
    <recommendedName>
        <fullName evidence="3">Chitin-binding type-2 domain-containing protein</fullName>
    </recommendedName>
</protein>
<proteinExistence type="predicted"/>
<gene>
    <name evidence="4" type="ORF">FNF28_04578</name>
</gene>
<feature type="transmembrane region" description="Helical" evidence="2">
    <location>
        <begin position="3287"/>
        <end position="3311"/>
    </location>
</feature>
<evidence type="ECO:0000313" key="5">
    <source>
        <dbReference type="Proteomes" id="UP000324907"/>
    </source>
</evidence>
<keyword evidence="2" id="KW-1133">Transmembrane helix</keyword>
<feature type="transmembrane region" description="Helical" evidence="2">
    <location>
        <begin position="3323"/>
        <end position="3345"/>
    </location>
</feature>
<evidence type="ECO:0000259" key="3">
    <source>
        <dbReference type="PROSITE" id="PS50940"/>
    </source>
</evidence>
<dbReference type="EMBL" id="VLTL01000076">
    <property type="protein sequence ID" value="KAA0162760.1"/>
    <property type="molecule type" value="Genomic_DNA"/>
</dbReference>
<dbReference type="CDD" id="cd00102">
    <property type="entry name" value="IPT"/>
    <property type="match status" value="4"/>
</dbReference>
<dbReference type="Gene3D" id="2.10.50.10">
    <property type="entry name" value="Tumor Necrosis Factor Receptor, subunit A, domain 2"/>
    <property type="match status" value="3"/>
</dbReference>
<evidence type="ECO:0000256" key="2">
    <source>
        <dbReference type="SAM" id="Phobius"/>
    </source>
</evidence>
<dbReference type="SMART" id="SM00429">
    <property type="entry name" value="IPT"/>
    <property type="match status" value="5"/>
</dbReference>
<feature type="transmembrane region" description="Helical" evidence="2">
    <location>
        <begin position="3546"/>
        <end position="3568"/>
    </location>
</feature>
<dbReference type="InterPro" id="IPR002557">
    <property type="entry name" value="Chitin-bd_dom"/>
</dbReference>
<dbReference type="SUPFAM" id="SSF81296">
    <property type="entry name" value="E set domains"/>
    <property type="match status" value="7"/>
</dbReference>
<evidence type="ECO:0000256" key="1">
    <source>
        <dbReference type="SAM" id="MobiDB-lite"/>
    </source>
</evidence>
<evidence type="ECO:0000313" key="4">
    <source>
        <dbReference type="EMBL" id="KAA0162760.1"/>
    </source>
</evidence>
<feature type="compositionally biased region" description="Acidic residues" evidence="1">
    <location>
        <begin position="3836"/>
        <end position="3847"/>
    </location>
</feature>
<dbReference type="PANTHER" id="PTHR47236">
    <property type="entry name" value="GENE, 32742-RELATED-RELATED"/>
    <property type="match status" value="1"/>
</dbReference>
<feature type="transmembrane region" description="Helical" evidence="2">
    <location>
        <begin position="3101"/>
        <end position="3128"/>
    </location>
</feature>
<feature type="domain" description="Chitin-binding type-2" evidence="3">
    <location>
        <begin position="2276"/>
        <end position="2339"/>
    </location>
</feature>
<name>A0A5A8DEX9_CAFRO</name>
<dbReference type="InterPro" id="IPR013783">
    <property type="entry name" value="Ig-like_fold"/>
</dbReference>
<dbReference type="PANTHER" id="PTHR47236:SF4">
    <property type="entry name" value="GENE 9195-RELATED"/>
    <property type="match status" value="1"/>
</dbReference>
<feature type="transmembrane region" description="Helical" evidence="2">
    <location>
        <begin position="3252"/>
        <end position="3275"/>
    </location>
</feature>
<feature type="transmembrane region" description="Helical" evidence="2">
    <location>
        <begin position="3170"/>
        <end position="3191"/>
    </location>
</feature>
<dbReference type="InterPro" id="IPR009030">
    <property type="entry name" value="Growth_fac_rcpt_cys_sf"/>
</dbReference>
<dbReference type="GO" id="GO:0008061">
    <property type="term" value="F:chitin binding"/>
    <property type="evidence" value="ECO:0007669"/>
    <property type="project" value="InterPro"/>
</dbReference>
<feature type="region of interest" description="Disordered" evidence="1">
    <location>
        <begin position="3776"/>
        <end position="3796"/>
    </location>
</feature>
<keyword evidence="2" id="KW-0812">Transmembrane</keyword>
<feature type="transmembrane region" description="Helical" evidence="2">
    <location>
        <begin position="3226"/>
        <end position="3246"/>
    </location>
</feature>
<dbReference type="SUPFAM" id="SSF57184">
    <property type="entry name" value="Growth factor receptor domain"/>
    <property type="match status" value="1"/>
</dbReference>
<dbReference type="InterPro" id="IPR014756">
    <property type="entry name" value="Ig_E-set"/>
</dbReference>
<dbReference type="GO" id="GO:0005576">
    <property type="term" value="C:extracellular region"/>
    <property type="evidence" value="ECO:0007669"/>
    <property type="project" value="InterPro"/>
</dbReference>
<feature type="region of interest" description="Disordered" evidence="1">
    <location>
        <begin position="3880"/>
        <end position="3905"/>
    </location>
</feature>